<dbReference type="EMBL" id="JACJSG010000070">
    <property type="protein sequence ID" value="MBD2505113.1"/>
    <property type="molecule type" value="Genomic_DNA"/>
</dbReference>
<gene>
    <name evidence="1" type="ORF">H6G83_31685</name>
</gene>
<dbReference type="RefSeq" id="WP_190479590.1">
    <property type="nucleotide sequence ID" value="NZ_JACJSG010000070.1"/>
</dbReference>
<protein>
    <submittedName>
        <fullName evidence="1">Uncharacterized protein</fullName>
    </submittedName>
</protein>
<accession>A0ABR8DDP1</accession>
<feature type="non-terminal residue" evidence="1">
    <location>
        <position position="68"/>
    </location>
</feature>
<sequence>MTAFSTEFDFDSREHRAYEKTPAGKSINSPAGIWIAYENQELAGWYEGKQLEGGREYKVLTKKLDEND</sequence>
<comment type="caution">
    <text evidence="1">The sequence shown here is derived from an EMBL/GenBank/DDBJ whole genome shotgun (WGS) entry which is preliminary data.</text>
</comment>
<evidence type="ECO:0000313" key="2">
    <source>
        <dbReference type="Proteomes" id="UP000661112"/>
    </source>
</evidence>
<reference evidence="1 2" key="1">
    <citation type="journal article" date="2020" name="ISME J.">
        <title>Comparative genomics reveals insights into cyanobacterial evolution and habitat adaptation.</title>
        <authorList>
            <person name="Chen M.Y."/>
            <person name="Teng W.K."/>
            <person name="Zhao L."/>
            <person name="Hu C.X."/>
            <person name="Zhou Y.K."/>
            <person name="Han B.P."/>
            <person name="Song L.R."/>
            <person name="Shu W.S."/>
        </authorList>
    </citation>
    <scope>NUCLEOTIDE SEQUENCE [LARGE SCALE GENOMIC DNA]</scope>
    <source>
        <strain evidence="1 2">FACHB-119</strain>
    </source>
</reference>
<dbReference type="Proteomes" id="UP000661112">
    <property type="component" value="Unassembled WGS sequence"/>
</dbReference>
<keyword evidence="2" id="KW-1185">Reference proteome</keyword>
<organism evidence="1 2">
    <name type="scientific">Anabaena azotica FACHB-119</name>
    <dbReference type="NCBI Taxonomy" id="947527"/>
    <lineage>
        <taxon>Bacteria</taxon>
        <taxon>Bacillati</taxon>
        <taxon>Cyanobacteriota</taxon>
        <taxon>Cyanophyceae</taxon>
        <taxon>Nostocales</taxon>
        <taxon>Nostocaceae</taxon>
        <taxon>Anabaena</taxon>
        <taxon>Anabaena azotica</taxon>
    </lineage>
</organism>
<evidence type="ECO:0000313" key="1">
    <source>
        <dbReference type="EMBL" id="MBD2505113.1"/>
    </source>
</evidence>
<name>A0ABR8DDP1_9NOST</name>
<proteinExistence type="predicted"/>